<organism evidence="2 3">
    <name type="scientific">Vibrio aestuarianus</name>
    <dbReference type="NCBI Taxonomy" id="28171"/>
    <lineage>
        <taxon>Bacteria</taxon>
        <taxon>Pseudomonadati</taxon>
        <taxon>Pseudomonadota</taxon>
        <taxon>Gammaproteobacteria</taxon>
        <taxon>Vibrionales</taxon>
        <taxon>Vibrionaceae</taxon>
        <taxon>Vibrio</taxon>
    </lineage>
</organism>
<comment type="caution">
    <text evidence="2">The sequence shown here is derived from an EMBL/GenBank/DDBJ whole genome shotgun (WGS) entry which is preliminary data.</text>
</comment>
<sequence length="1101" mass="122689">MPYTVPPRSHTTPAMQHRISTGQHQRHFFGTQIKSIRRAGFRTKRPPISSHNYKNLAAHKPVEGCFKPGLTMTVLTLLQLAALSQHNSLLPSAQKKRSESSALCIPPVKPNRDILPYRTPSTVPSLPLIQTHQSPPAESKTGRKQWSLLPVAEGSPLPANSNKGLPSTNDQRDFEMGEILAELSHLISINDPTNLLHLFDLLDKISALLELYPDHQTQSYFPAGVESADLRGETPLQMGARTWAAKRGCAPLNIFPSDGTTKQQVGFVLEQIGQFIKDPVKPILENMTGLVTILSGNPCLAQASATTLSRTSIAASAFLYLPIGLTSYAASTVVGSAFEEAGHSLAVGKIDQNHLIKESKETLVSLATLAAFHAAGTGVSEATDKLINSSIYKSAQKTLADNTARLLGMLGDETERIFSAQTVNKLVDVMNIVGMSAEHLTGQRVFVRKYNSNFEGMARTEYERAQDVSILKTMVQHGEIPHALVKEDGKAIVVELDTSGLGNLSAKPASPKITAYGESIQLDSIQYINEDKGFVGVNLVGNQYPVFFDHITGKWEHAEFSQQEINEAAMLSPRGNPDFIPLKILATDKQSFTDFLNKNYHLRGQKNKLTRLNGVPADIPLFLGTYKRNIIKYISYRGFEVPITRVITNDGIEKIMVLDPEKQEPTEYIVRFKNSGIKIEIDDTEISTLGCNRIKRSIDAQSNCEFPLFIGTDGLTKTGVLKNIFYMRMFMDDSNPVTLHELRSKRRVYIDINTGLIHIGPRSTDFNFIKSSSMQTYKIIPIDNDKIRLERVLFPDHSTTFTPVQAAEFKKNLGLEPSDLYKINPTDYTVEIPNRVNMCWVGPKEFPHISELEESLRNTEDGKTQFHIFLDSDDPYYTQTRDKIMKLKNADRVTIHDVKEFPLLKDLVGNPAYSSAKQNGYSAFLSDIARYIIQGTEGIGGVYIDTKHTIQQMPNEKVYIEDNGLLISRDNIVNPTTYNNDIIVTSARGSSFLLDLAKVGLKTLSNNAQEIANHVPSSPPSQSSLTHKLLHKFGVKAFSKEIINKSSLARYSFIAYQHHNDFVDLEWHRATSQFTSFNYGKKAIPSAHVKKGKYQKSWDHE</sequence>
<evidence type="ECO:0000313" key="3">
    <source>
        <dbReference type="Proteomes" id="UP001152658"/>
    </source>
</evidence>
<name>A0ABN8TUB3_9VIBR</name>
<dbReference type="SUPFAM" id="SSF53448">
    <property type="entry name" value="Nucleotide-diphospho-sugar transferases"/>
    <property type="match status" value="1"/>
</dbReference>
<protein>
    <submittedName>
        <fullName evidence="2">Uncharacterized protein</fullName>
    </submittedName>
</protein>
<feature type="compositionally biased region" description="Polar residues" evidence="1">
    <location>
        <begin position="158"/>
        <end position="169"/>
    </location>
</feature>
<feature type="compositionally biased region" description="Polar residues" evidence="1">
    <location>
        <begin position="125"/>
        <end position="136"/>
    </location>
</feature>
<dbReference type="Gene3D" id="3.90.550.20">
    <property type="match status" value="1"/>
</dbReference>
<dbReference type="RefSeq" id="WP_168786607.1">
    <property type="nucleotide sequence ID" value="NZ_CALYLF010000002.1"/>
</dbReference>
<keyword evidence="3" id="KW-1185">Reference proteome</keyword>
<evidence type="ECO:0000313" key="2">
    <source>
        <dbReference type="EMBL" id="CAH8220304.1"/>
    </source>
</evidence>
<evidence type="ECO:0000256" key="1">
    <source>
        <dbReference type="SAM" id="MobiDB-lite"/>
    </source>
</evidence>
<feature type="region of interest" description="Disordered" evidence="1">
    <location>
        <begin position="125"/>
        <end position="144"/>
    </location>
</feature>
<proteinExistence type="predicted"/>
<reference evidence="2" key="1">
    <citation type="submission" date="2022-06" db="EMBL/GenBank/DDBJ databases">
        <authorList>
            <person name="Goudenege D."/>
            <person name="Le Roux F."/>
        </authorList>
    </citation>
    <scope>NUCLEOTIDE SEQUENCE</scope>
    <source>
        <strain evidence="2">12-063</strain>
    </source>
</reference>
<dbReference type="EMBL" id="CALYLK010000132">
    <property type="protein sequence ID" value="CAH8220304.1"/>
    <property type="molecule type" value="Genomic_DNA"/>
</dbReference>
<accession>A0ABN8TUB3</accession>
<dbReference type="InterPro" id="IPR029044">
    <property type="entry name" value="Nucleotide-diphossugar_trans"/>
</dbReference>
<dbReference type="Proteomes" id="UP001152658">
    <property type="component" value="Unassembled WGS sequence"/>
</dbReference>
<feature type="region of interest" description="Disordered" evidence="1">
    <location>
        <begin position="152"/>
        <end position="171"/>
    </location>
</feature>
<gene>
    <name evidence="2" type="ORF">VAE063_910007</name>
</gene>